<dbReference type="Gramene" id="LPERR01G05460.1">
    <property type="protein sequence ID" value="LPERR01G05460.1"/>
    <property type="gene ID" value="LPERR01G05460"/>
</dbReference>
<comment type="subunit">
    <text evidence="3">Binds to multiple calmodulin (CaM) in the presence of Ca(2+) and CaM-like proteins.</text>
</comment>
<dbReference type="HOGENOM" id="CLU_042730_3_0_1"/>
<dbReference type="Pfam" id="PF13178">
    <property type="entry name" value="DUF4005"/>
    <property type="match status" value="1"/>
</dbReference>
<evidence type="ECO:0000259" key="5">
    <source>
        <dbReference type="Pfam" id="PF13178"/>
    </source>
</evidence>
<dbReference type="PANTHER" id="PTHR32295:SF290">
    <property type="entry name" value="OS01G0190500 PROTEIN"/>
    <property type="match status" value="1"/>
</dbReference>
<reference evidence="6" key="3">
    <citation type="submission" date="2015-04" db="UniProtKB">
        <authorList>
            <consortium name="EnsemblPlants"/>
        </authorList>
    </citation>
    <scope>IDENTIFICATION</scope>
</reference>
<feature type="compositionally biased region" description="Polar residues" evidence="4">
    <location>
        <begin position="324"/>
        <end position="341"/>
    </location>
</feature>
<dbReference type="Gene3D" id="1.20.5.190">
    <property type="match status" value="1"/>
</dbReference>
<accession>A0A0D9UXR8</accession>
<dbReference type="PROSITE" id="PS50096">
    <property type="entry name" value="IQ"/>
    <property type="match status" value="2"/>
</dbReference>
<keyword evidence="1" id="KW-0112">Calmodulin-binding</keyword>
<dbReference type="InterPro" id="IPR000048">
    <property type="entry name" value="IQ_motif_EF-hand-BS"/>
</dbReference>
<dbReference type="STRING" id="77586.A0A0D9UXR8"/>
<dbReference type="GO" id="GO:0005516">
    <property type="term" value="F:calmodulin binding"/>
    <property type="evidence" value="ECO:0007669"/>
    <property type="project" value="UniProtKB-KW"/>
</dbReference>
<protein>
    <recommendedName>
        <fullName evidence="5">DUF4005 domain-containing protein</fullName>
    </recommendedName>
</protein>
<evidence type="ECO:0000256" key="2">
    <source>
        <dbReference type="ARBA" id="ARBA00024341"/>
    </source>
</evidence>
<evidence type="ECO:0000256" key="4">
    <source>
        <dbReference type="SAM" id="MobiDB-lite"/>
    </source>
</evidence>
<dbReference type="Proteomes" id="UP000032180">
    <property type="component" value="Chromosome 1"/>
</dbReference>
<reference evidence="6 7" key="1">
    <citation type="submission" date="2012-08" db="EMBL/GenBank/DDBJ databases">
        <title>Oryza genome evolution.</title>
        <authorList>
            <person name="Wing R.A."/>
        </authorList>
    </citation>
    <scope>NUCLEOTIDE SEQUENCE</scope>
</reference>
<evidence type="ECO:0000256" key="1">
    <source>
        <dbReference type="ARBA" id="ARBA00022860"/>
    </source>
</evidence>
<dbReference type="PANTHER" id="PTHR32295">
    <property type="entry name" value="IQ-DOMAIN 5-RELATED"/>
    <property type="match status" value="1"/>
</dbReference>
<dbReference type="Pfam" id="PF00612">
    <property type="entry name" value="IQ"/>
    <property type="match status" value="2"/>
</dbReference>
<evidence type="ECO:0000313" key="6">
    <source>
        <dbReference type="EnsemblPlants" id="LPERR01G05460.1"/>
    </source>
</evidence>
<dbReference type="InterPro" id="IPR025064">
    <property type="entry name" value="DUF4005"/>
</dbReference>
<evidence type="ECO:0000256" key="3">
    <source>
        <dbReference type="ARBA" id="ARBA00024378"/>
    </source>
</evidence>
<keyword evidence="7" id="KW-1185">Reference proteome</keyword>
<feature type="domain" description="DUF4005" evidence="5">
    <location>
        <begin position="291"/>
        <end position="361"/>
    </location>
</feature>
<proteinExistence type="inferred from homology"/>
<dbReference type="EnsemblPlants" id="LPERR01G05460.1">
    <property type="protein sequence ID" value="LPERR01G05460.1"/>
    <property type="gene ID" value="LPERR01G05460"/>
</dbReference>
<dbReference type="AlphaFoldDB" id="A0A0D9UXR8"/>
<dbReference type="eggNOG" id="ENOG502QVYZ">
    <property type="taxonomic scope" value="Eukaryota"/>
</dbReference>
<feature type="region of interest" description="Disordered" evidence="4">
    <location>
        <begin position="315"/>
        <end position="356"/>
    </location>
</feature>
<dbReference type="SMART" id="SM00015">
    <property type="entry name" value="IQ"/>
    <property type="match status" value="2"/>
</dbReference>
<comment type="similarity">
    <text evidence="2">Belongs to the IQD family.</text>
</comment>
<reference evidence="7" key="2">
    <citation type="submission" date="2013-12" db="EMBL/GenBank/DDBJ databases">
        <authorList>
            <person name="Yu Y."/>
            <person name="Lee S."/>
            <person name="de Baynast K."/>
            <person name="Wissotski M."/>
            <person name="Liu L."/>
            <person name="Talag J."/>
            <person name="Goicoechea J."/>
            <person name="Angelova A."/>
            <person name="Jetty R."/>
            <person name="Kudrna D."/>
            <person name="Golser W."/>
            <person name="Rivera L."/>
            <person name="Zhang J."/>
            <person name="Wing R."/>
        </authorList>
    </citation>
    <scope>NUCLEOTIDE SEQUENCE</scope>
</reference>
<sequence>MGKAARWFRNLWGGGGGSGSGKKEQGRSTAAAAPQPPPDRKRWSFAKSSRDSTEKDSTATAVGGNAAIAKAAEAAWLKSAAVEVVRLTSQGPPSSVFVRAGGGGRAFAAVKIQTAFRGFLAKKALRALKALVKLQALVRGYLVRRQAAATLQSMQALVRAQAAIRAARSSRAAAAALHLHHHHPPFRPPRYSLQERYVDDTRSEHGAAAAAYSRRLSASIESSSYGYDRSPKIVEMDTGRPKSRASSVYDAGGEEWYATSVSSPLFAAPPPRISARHNFPEYEWEKPRPATAQSTPRLAAAAQYMMPATPTKSVCGGAGASPKYMSSTQSSEAKTRSQSAPKQRPDAVAGGGAARKRVPLSEVTLEARASLSGVGMQRSCNRVQEAFSFKSAVVSRFDRSSEQLAADRDRDLFLQRRW</sequence>
<feature type="compositionally biased region" description="Basic and acidic residues" evidence="4">
    <location>
        <begin position="38"/>
        <end position="57"/>
    </location>
</feature>
<name>A0A0D9UXR8_9ORYZ</name>
<feature type="region of interest" description="Disordered" evidence="4">
    <location>
        <begin position="1"/>
        <end position="61"/>
    </location>
</feature>
<evidence type="ECO:0000313" key="7">
    <source>
        <dbReference type="Proteomes" id="UP000032180"/>
    </source>
</evidence>
<organism evidence="6 7">
    <name type="scientific">Leersia perrieri</name>
    <dbReference type="NCBI Taxonomy" id="77586"/>
    <lineage>
        <taxon>Eukaryota</taxon>
        <taxon>Viridiplantae</taxon>
        <taxon>Streptophyta</taxon>
        <taxon>Embryophyta</taxon>
        <taxon>Tracheophyta</taxon>
        <taxon>Spermatophyta</taxon>
        <taxon>Magnoliopsida</taxon>
        <taxon>Liliopsida</taxon>
        <taxon>Poales</taxon>
        <taxon>Poaceae</taxon>
        <taxon>BOP clade</taxon>
        <taxon>Oryzoideae</taxon>
        <taxon>Oryzeae</taxon>
        <taxon>Oryzinae</taxon>
        <taxon>Leersia</taxon>
    </lineage>
</organism>